<feature type="domain" description="Methyltransferase" evidence="2">
    <location>
        <begin position="63"/>
        <end position="184"/>
    </location>
</feature>
<dbReference type="Pfam" id="PF13847">
    <property type="entry name" value="Methyltransf_31"/>
    <property type="match status" value="1"/>
</dbReference>
<gene>
    <name evidence="3" type="ORF">HNQ39_003010</name>
</gene>
<dbReference type="PANTHER" id="PTHR43861:SF3">
    <property type="entry name" value="PUTATIVE (AFU_ORTHOLOGUE AFUA_2G14390)-RELATED"/>
    <property type="match status" value="1"/>
</dbReference>
<organism evidence="3 4">
    <name type="scientific">Armatimonas rosea</name>
    <dbReference type="NCBI Taxonomy" id="685828"/>
    <lineage>
        <taxon>Bacteria</taxon>
        <taxon>Bacillati</taxon>
        <taxon>Armatimonadota</taxon>
        <taxon>Armatimonadia</taxon>
        <taxon>Armatimonadales</taxon>
        <taxon>Armatimonadaceae</taxon>
        <taxon>Armatimonas</taxon>
    </lineage>
</organism>
<dbReference type="SUPFAM" id="SSF53335">
    <property type="entry name" value="S-adenosyl-L-methionine-dependent methyltransferases"/>
    <property type="match status" value="1"/>
</dbReference>
<accession>A0A7W9SS77</accession>
<dbReference type="RefSeq" id="WP_184197619.1">
    <property type="nucleotide sequence ID" value="NZ_JACHGW010000002.1"/>
</dbReference>
<reference evidence="3 4" key="1">
    <citation type="submission" date="2020-08" db="EMBL/GenBank/DDBJ databases">
        <title>Genomic Encyclopedia of Type Strains, Phase IV (KMG-IV): sequencing the most valuable type-strain genomes for metagenomic binning, comparative biology and taxonomic classification.</title>
        <authorList>
            <person name="Goeker M."/>
        </authorList>
    </citation>
    <scope>NUCLEOTIDE SEQUENCE [LARGE SCALE GENOMIC DNA]</scope>
    <source>
        <strain evidence="3 4">DSM 23562</strain>
    </source>
</reference>
<dbReference type="Gene3D" id="3.40.50.150">
    <property type="entry name" value="Vaccinia Virus protein VP39"/>
    <property type="match status" value="1"/>
</dbReference>
<sequence>MQTPPKKPPYIRRAFHDPNGTGIFYLGREIAQVMGHEGADWLDRPEREEEEAPTLLVKSLKLKPGMVVADIGAGSGYLSFMMAKQLVPGGKVLAVDIQPEMLAIIEQKKKQNGIGNVEVVLGKTDDPKLPEKSCDLQIMVDVYHEFDKPYEMISAMVKALKIGGRIVFVEYRKEDPAVPIKEVHKLSVAQVKKEMALFPLKFVENNQTLPRQHILIFERVK</sequence>
<evidence type="ECO:0000313" key="3">
    <source>
        <dbReference type="EMBL" id="MBB6051219.1"/>
    </source>
</evidence>
<dbReference type="GO" id="GO:0032259">
    <property type="term" value="P:methylation"/>
    <property type="evidence" value="ECO:0007669"/>
    <property type="project" value="UniProtKB-KW"/>
</dbReference>
<dbReference type="PANTHER" id="PTHR43861">
    <property type="entry name" value="TRANS-ACONITATE 2-METHYLTRANSFERASE-RELATED"/>
    <property type="match status" value="1"/>
</dbReference>
<name>A0A7W9SS77_ARMRO</name>
<evidence type="ECO:0000313" key="4">
    <source>
        <dbReference type="Proteomes" id="UP000520814"/>
    </source>
</evidence>
<protein>
    <submittedName>
        <fullName evidence="3">Ubiquinone/menaquinone biosynthesis C-methylase UbiE</fullName>
    </submittedName>
</protein>
<proteinExistence type="predicted"/>
<evidence type="ECO:0000256" key="1">
    <source>
        <dbReference type="ARBA" id="ARBA00022679"/>
    </source>
</evidence>
<dbReference type="AlphaFoldDB" id="A0A7W9SS77"/>
<dbReference type="CDD" id="cd02440">
    <property type="entry name" value="AdoMet_MTases"/>
    <property type="match status" value="1"/>
</dbReference>
<keyword evidence="1" id="KW-0808">Transferase</keyword>
<keyword evidence="3" id="KW-0830">Ubiquinone</keyword>
<dbReference type="InterPro" id="IPR029063">
    <property type="entry name" value="SAM-dependent_MTases_sf"/>
</dbReference>
<keyword evidence="3" id="KW-0489">Methyltransferase</keyword>
<comment type="caution">
    <text evidence="3">The sequence shown here is derived from an EMBL/GenBank/DDBJ whole genome shotgun (WGS) entry which is preliminary data.</text>
</comment>
<dbReference type="InterPro" id="IPR025714">
    <property type="entry name" value="Methyltranfer_dom"/>
</dbReference>
<keyword evidence="4" id="KW-1185">Reference proteome</keyword>
<dbReference type="EMBL" id="JACHGW010000002">
    <property type="protein sequence ID" value="MBB6051219.1"/>
    <property type="molecule type" value="Genomic_DNA"/>
</dbReference>
<dbReference type="GO" id="GO:0008168">
    <property type="term" value="F:methyltransferase activity"/>
    <property type="evidence" value="ECO:0007669"/>
    <property type="project" value="UniProtKB-KW"/>
</dbReference>
<dbReference type="Proteomes" id="UP000520814">
    <property type="component" value="Unassembled WGS sequence"/>
</dbReference>
<evidence type="ECO:0000259" key="2">
    <source>
        <dbReference type="Pfam" id="PF13847"/>
    </source>
</evidence>